<organism evidence="2 3">
    <name type="scientific">Limnoglobus roseus</name>
    <dbReference type="NCBI Taxonomy" id="2598579"/>
    <lineage>
        <taxon>Bacteria</taxon>
        <taxon>Pseudomonadati</taxon>
        <taxon>Planctomycetota</taxon>
        <taxon>Planctomycetia</taxon>
        <taxon>Gemmatales</taxon>
        <taxon>Gemmataceae</taxon>
        <taxon>Limnoglobus</taxon>
    </lineage>
</organism>
<dbReference type="GO" id="GO:0016702">
    <property type="term" value="F:oxidoreductase activity, acting on single donors with incorporation of molecular oxygen, incorporation of two atoms of oxygen"/>
    <property type="evidence" value="ECO:0007669"/>
    <property type="project" value="InterPro"/>
</dbReference>
<feature type="domain" description="Intradiol ring-cleavage dioxygenases" evidence="1">
    <location>
        <begin position="84"/>
        <end position="154"/>
    </location>
</feature>
<dbReference type="InterPro" id="IPR000627">
    <property type="entry name" value="Intradiol_dOase_C"/>
</dbReference>
<dbReference type="EMBL" id="CP042425">
    <property type="protein sequence ID" value="QEL18016.1"/>
    <property type="molecule type" value="Genomic_DNA"/>
</dbReference>
<dbReference type="Proteomes" id="UP000324974">
    <property type="component" value="Chromosome"/>
</dbReference>
<gene>
    <name evidence="2" type="ORF">PX52LOC_05030</name>
</gene>
<dbReference type="PANTHER" id="PTHR34315">
    <property type="match status" value="1"/>
</dbReference>
<dbReference type="PANTHER" id="PTHR34315:SF1">
    <property type="entry name" value="INTRADIOL RING-CLEAVAGE DIOXYGENASES DOMAIN-CONTAINING PROTEIN-RELATED"/>
    <property type="match status" value="1"/>
</dbReference>
<keyword evidence="3" id="KW-1185">Reference proteome</keyword>
<dbReference type="RefSeq" id="WP_149112557.1">
    <property type="nucleotide sequence ID" value="NZ_CP042425.1"/>
</dbReference>
<dbReference type="Pfam" id="PF00775">
    <property type="entry name" value="Dioxygenase_C"/>
    <property type="match status" value="1"/>
</dbReference>
<sequence>MSKQTSREDREWTRREMFIKSAYATFFATGLLKPGIVFAASNLTQTPGVTEGPYWVDSMPNRSDVRANSTAGSTAFDGYKTNLAISVSRLANNTVTPIANAKVDIWHTNGAGKYSAIASEGTTGQNFCRGYQLTDKRGGSSFTTIFPGWYSGRTPHIHFRVRLYSGTTVTYNFVSQLFSAEAFTNQVYATTPYSSRPNRDTTNSTDMVYKGASQGVGATVSSEVGQYLLMRQGKNSTQITASFNVVLVA</sequence>
<evidence type="ECO:0000313" key="3">
    <source>
        <dbReference type="Proteomes" id="UP000324974"/>
    </source>
</evidence>
<keyword evidence="2" id="KW-0223">Dioxygenase</keyword>
<evidence type="ECO:0000313" key="2">
    <source>
        <dbReference type="EMBL" id="QEL18016.1"/>
    </source>
</evidence>
<accession>A0A5C1AJ39</accession>
<evidence type="ECO:0000259" key="1">
    <source>
        <dbReference type="Pfam" id="PF00775"/>
    </source>
</evidence>
<dbReference type="InterPro" id="IPR015889">
    <property type="entry name" value="Intradiol_dOase_core"/>
</dbReference>
<dbReference type="Gene3D" id="2.60.130.10">
    <property type="entry name" value="Aromatic compound dioxygenase"/>
    <property type="match status" value="1"/>
</dbReference>
<proteinExistence type="predicted"/>
<name>A0A5C1AJ39_9BACT</name>
<dbReference type="SUPFAM" id="SSF49482">
    <property type="entry name" value="Aromatic compound dioxygenase"/>
    <property type="match status" value="1"/>
</dbReference>
<reference evidence="3" key="1">
    <citation type="submission" date="2019-08" db="EMBL/GenBank/DDBJ databases">
        <title>Limnoglobus roseus gen. nov., sp. nov., a novel freshwater planctomycete with a giant genome from the family Gemmataceae.</title>
        <authorList>
            <person name="Kulichevskaya I.S."/>
            <person name="Naumoff D.G."/>
            <person name="Miroshnikov K."/>
            <person name="Ivanova A."/>
            <person name="Philippov D.A."/>
            <person name="Hakobyan A."/>
            <person name="Rijpstra I.C."/>
            <person name="Sinninghe Damste J.S."/>
            <person name="Liesack W."/>
            <person name="Dedysh S.N."/>
        </authorList>
    </citation>
    <scope>NUCLEOTIDE SEQUENCE [LARGE SCALE GENOMIC DNA]</scope>
    <source>
        <strain evidence="3">PX52</strain>
    </source>
</reference>
<protein>
    <submittedName>
        <fullName evidence="2">Intradiol ring-cleavage dioxygenase</fullName>
    </submittedName>
</protein>
<dbReference type="OrthoDB" id="9805815at2"/>
<dbReference type="GO" id="GO:0008199">
    <property type="term" value="F:ferric iron binding"/>
    <property type="evidence" value="ECO:0007669"/>
    <property type="project" value="InterPro"/>
</dbReference>
<dbReference type="KEGG" id="lrs:PX52LOC_05030"/>
<keyword evidence="2" id="KW-0560">Oxidoreductase</keyword>
<dbReference type="AlphaFoldDB" id="A0A5C1AJ39"/>